<proteinExistence type="predicted"/>
<gene>
    <name evidence="1" type="ordered locus">VIT_13s0019g00890</name>
</gene>
<evidence type="ECO:0000313" key="1">
    <source>
        <dbReference type="EMBL" id="CCB56362.1"/>
    </source>
</evidence>
<dbReference type="EMBL" id="FN595998">
    <property type="protein sequence ID" value="CCB56362.1"/>
    <property type="molecule type" value="Genomic_DNA"/>
</dbReference>
<dbReference type="Proteomes" id="UP000009183">
    <property type="component" value="Chromosome 13"/>
</dbReference>
<sequence>MAMSDCTQNALSSVHVSVRFSVLASAVPAASADSNRYANTYRITPLTFASKILESE</sequence>
<dbReference type="HOGENOM" id="CLU_3018185_0_0_1"/>
<reference evidence="2" key="1">
    <citation type="journal article" date="2007" name="Nature">
        <title>The grapevine genome sequence suggests ancestral hexaploidization in major angiosperm phyla.</title>
        <authorList>
            <consortium name="The French-Italian Public Consortium for Grapevine Genome Characterization."/>
            <person name="Jaillon O."/>
            <person name="Aury J.-M."/>
            <person name="Noel B."/>
            <person name="Policriti A."/>
            <person name="Clepet C."/>
            <person name="Casagrande A."/>
            <person name="Choisne N."/>
            <person name="Aubourg S."/>
            <person name="Vitulo N."/>
            <person name="Jubin C."/>
            <person name="Vezzi A."/>
            <person name="Legeai F."/>
            <person name="Hugueney P."/>
            <person name="Dasilva C."/>
            <person name="Horner D."/>
            <person name="Mica E."/>
            <person name="Jublot D."/>
            <person name="Poulain J."/>
            <person name="Bruyere C."/>
            <person name="Billault A."/>
            <person name="Segurens B."/>
            <person name="Gouyvenoux M."/>
            <person name="Ugarte E."/>
            <person name="Cattonaro F."/>
            <person name="Anthouard V."/>
            <person name="Vico V."/>
            <person name="Del Fabbro C."/>
            <person name="Alaux M."/>
            <person name="Di Gaspero G."/>
            <person name="Dumas V."/>
            <person name="Felice N."/>
            <person name="Paillard S."/>
            <person name="Juman I."/>
            <person name="Moroldo M."/>
            <person name="Scalabrin S."/>
            <person name="Canaguier A."/>
            <person name="Le Clainche I."/>
            <person name="Malacrida G."/>
            <person name="Durand E."/>
            <person name="Pesole G."/>
            <person name="Laucou V."/>
            <person name="Chatelet P."/>
            <person name="Merdinoglu D."/>
            <person name="Delledonne M."/>
            <person name="Pezzotti M."/>
            <person name="Lecharny A."/>
            <person name="Scarpelli C."/>
            <person name="Artiguenave F."/>
            <person name="Pe M.E."/>
            <person name="Valle G."/>
            <person name="Morgante M."/>
            <person name="Caboche M."/>
            <person name="Adam-Blondon A.-F."/>
            <person name="Weissenbach J."/>
            <person name="Quetier F."/>
            <person name="Wincker P."/>
        </authorList>
    </citation>
    <scope>NUCLEOTIDE SEQUENCE [LARGE SCALE GENOMIC DNA]</scope>
    <source>
        <strain evidence="2">cv. Pinot noir / PN40024</strain>
    </source>
</reference>
<keyword evidence="2" id="KW-1185">Reference proteome</keyword>
<protein>
    <submittedName>
        <fullName evidence="1">Uncharacterized protein</fullName>
    </submittedName>
</protein>
<dbReference type="InParanoid" id="F6HN74"/>
<organism evidence="1 2">
    <name type="scientific">Vitis vinifera</name>
    <name type="common">Grape</name>
    <dbReference type="NCBI Taxonomy" id="29760"/>
    <lineage>
        <taxon>Eukaryota</taxon>
        <taxon>Viridiplantae</taxon>
        <taxon>Streptophyta</taxon>
        <taxon>Embryophyta</taxon>
        <taxon>Tracheophyta</taxon>
        <taxon>Spermatophyta</taxon>
        <taxon>Magnoliopsida</taxon>
        <taxon>eudicotyledons</taxon>
        <taxon>Gunneridae</taxon>
        <taxon>Pentapetalae</taxon>
        <taxon>rosids</taxon>
        <taxon>Vitales</taxon>
        <taxon>Vitaceae</taxon>
        <taxon>Viteae</taxon>
        <taxon>Vitis</taxon>
    </lineage>
</organism>
<accession>F6HN74</accession>
<dbReference type="AlphaFoldDB" id="F6HN74"/>
<name>F6HN74_VITVI</name>
<dbReference type="PaxDb" id="29760-VIT_13s0019g00890.t01"/>
<evidence type="ECO:0000313" key="2">
    <source>
        <dbReference type="Proteomes" id="UP000009183"/>
    </source>
</evidence>